<dbReference type="PANTHER" id="PTHR37507:SF2">
    <property type="entry name" value="SPORULATION PROTEIN YDCC"/>
    <property type="match status" value="1"/>
</dbReference>
<proteinExistence type="predicted"/>
<feature type="region of interest" description="Disordered" evidence="1">
    <location>
        <begin position="272"/>
        <end position="301"/>
    </location>
</feature>
<name>A0A544YRS6_9ACTN</name>
<dbReference type="InterPro" id="IPR029046">
    <property type="entry name" value="LolA/LolB/LppX"/>
</dbReference>
<accession>A0A544YRS6</accession>
<comment type="caution">
    <text evidence="2">The sequence shown here is derived from an EMBL/GenBank/DDBJ whole genome shotgun (WGS) entry which is preliminary data.</text>
</comment>
<reference evidence="2 3" key="1">
    <citation type="submission" date="2019-07" db="EMBL/GenBank/DDBJ databases">
        <title>Microbispora hainanensis DSM 45428.</title>
        <authorList>
            <person name="Thawai C."/>
        </authorList>
    </citation>
    <scope>NUCLEOTIDE SEQUENCE [LARGE SCALE GENOMIC DNA]</scope>
    <source>
        <strain evidence="2 3">DSM 45428</strain>
    </source>
</reference>
<feature type="compositionally biased region" description="Low complexity" evidence="1">
    <location>
        <begin position="318"/>
        <end position="333"/>
    </location>
</feature>
<sequence>MAKRARAVRWGVPVAAVAVVAAAVGTGPVIAAVRSEPSLPDRTAEQLLADVARTWQTGRMPQMSGTIVETASLGLPSLPGLSGSSGGPGPSGGASMASLLSGSHQLKIWYAGEDRFRLMLPGEMSETDVVANGGTVWLWDSAANTATRLTVPAGSAGGHGGHDAPFPMRSGAASPFATPDQAARQALEAAGTDTAISVGDDVTVAGRAAYQIVLTPKSADSLIRDVRVALDGEKLIPLRVQVYTKGAAEPAFEVGFESLSFTAPAAENFSFTPPAGAKVEEGTATPPADHRPEAVAEAHDRGRVVGSGWDSVLVTSLPDAPAQKPDAPAQKPDAPAEKQDGKERGGLDVAALLDGLKGAATPVSGEWGSGRLLSTKVVSILITDDGRLLAGAVTPEALYRAAGVKG</sequence>
<feature type="compositionally biased region" description="Basic and acidic residues" evidence="1">
    <location>
        <begin position="334"/>
        <end position="344"/>
    </location>
</feature>
<evidence type="ECO:0000313" key="3">
    <source>
        <dbReference type="Proteomes" id="UP000316541"/>
    </source>
</evidence>
<feature type="region of interest" description="Disordered" evidence="1">
    <location>
        <begin position="317"/>
        <end position="344"/>
    </location>
</feature>
<evidence type="ECO:0000256" key="1">
    <source>
        <dbReference type="SAM" id="MobiDB-lite"/>
    </source>
</evidence>
<dbReference type="PANTHER" id="PTHR37507">
    <property type="entry name" value="SPORULATION PROTEIN YDCC"/>
    <property type="match status" value="1"/>
</dbReference>
<protein>
    <submittedName>
        <fullName evidence="2">DUF2092 domain-containing protein</fullName>
    </submittedName>
</protein>
<feature type="compositionally biased region" description="Basic and acidic residues" evidence="1">
    <location>
        <begin position="288"/>
        <end position="301"/>
    </location>
</feature>
<dbReference type="Proteomes" id="UP000316541">
    <property type="component" value="Unassembled WGS sequence"/>
</dbReference>
<gene>
    <name evidence="2" type="ORF">FLX08_20295</name>
</gene>
<dbReference type="Gene3D" id="2.50.20.10">
    <property type="entry name" value="Lipoprotein localisation LolA/LolB/LppX"/>
    <property type="match status" value="1"/>
</dbReference>
<dbReference type="SUPFAM" id="SSF89392">
    <property type="entry name" value="Prokaryotic lipoproteins and lipoprotein localization factors"/>
    <property type="match status" value="1"/>
</dbReference>
<evidence type="ECO:0000313" key="2">
    <source>
        <dbReference type="EMBL" id="TQS19397.1"/>
    </source>
</evidence>
<dbReference type="RefSeq" id="WP_142620448.1">
    <property type="nucleotide sequence ID" value="NZ_VIRM01000024.1"/>
</dbReference>
<dbReference type="EMBL" id="VIRM01000024">
    <property type="protein sequence ID" value="TQS19397.1"/>
    <property type="molecule type" value="Genomic_DNA"/>
</dbReference>
<organism evidence="2 3">
    <name type="scientific">Microbispora hainanensis</name>
    <dbReference type="NCBI Taxonomy" id="568844"/>
    <lineage>
        <taxon>Bacteria</taxon>
        <taxon>Bacillati</taxon>
        <taxon>Actinomycetota</taxon>
        <taxon>Actinomycetes</taxon>
        <taxon>Streptosporangiales</taxon>
        <taxon>Streptosporangiaceae</taxon>
        <taxon>Microbispora</taxon>
    </lineage>
</organism>
<dbReference type="AlphaFoldDB" id="A0A544YRS6"/>
<dbReference type="InterPro" id="IPR052944">
    <property type="entry name" value="Sporulation_related"/>
</dbReference>